<dbReference type="EMBL" id="JBBXMP010000340">
    <property type="protein sequence ID" value="KAL0058270.1"/>
    <property type="molecule type" value="Genomic_DNA"/>
</dbReference>
<evidence type="ECO:0000256" key="6">
    <source>
        <dbReference type="ARBA" id="ARBA00022801"/>
    </source>
</evidence>
<evidence type="ECO:0000256" key="3">
    <source>
        <dbReference type="ARBA" id="ARBA00007792"/>
    </source>
</evidence>
<dbReference type="InterPro" id="IPR013320">
    <property type="entry name" value="ConA-like_dom_sf"/>
</dbReference>
<evidence type="ECO:0000256" key="5">
    <source>
        <dbReference type="ARBA" id="ARBA00022651"/>
    </source>
</evidence>
<sequence length="232" mass="25602">MTEGHIREGFYHFEWARNWLGPRAHEHGSAGSFSLEARPEGDSIIAGKGWNPGLYDRNITYSGFYEVITSPDSGNSSASAISVYGWTRDLPVEYQIVESYSGGYSPGGDKKGTVTCNGASYDVFQFYSIQNPPRMSHNGTIGSDELSDSFPTTVQVACHFNAWRDDFDMHLGASHHIQLVAAEVEGYGTTIRAAINVVDPEFTPIEVDMLVVLISEGPRAQAMQERVERKAR</sequence>
<keyword evidence="13" id="KW-1185">Reference proteome</keyword>
<name>A0ABR2ZA88_9AGAR</name>
<reference evidence="12 13" key="1">
    <citation type="submission" date="2024-05" db="EMBL/GenBank/DDBJ databases">
        <title>A draft genome resource for the thread blight pathogen Marasmius tenuissimus strain MS-2.</title>
        <authorList>
            <person name="Yulfo-Soto G.E."/>
            <person name="Baruah I.K."/>
            <person name="Amoako-Attah I."/>
            <person name="Bukari Y."/>
            <person name="Meinhardt L.W."/>
            <person name="Bailey B.A."/>
            <person name="Cohen S.P."/>
        </authorList>
    </citation>
    <scope>NUCLEOTIDE SEQUENCE [LARGE SCALE GENOMIC DNA]</scope>
    <source>
        <strain evidence="12 13">MS-2</strain>
    </source>
</reference>
<evidence type="ECO:0000256" key="4">
    <source>
        <dbReference type="ARBA" id="ARBA00012590"/>
    </source>
</evidence>
<keyword evidence="7 10" id="KW-0119">Carbohydrate metabolism</keyword>
<dbReference type="PANTHER" id="PTHR46828:SF2">
    <property type="entry name" value="ENDO-1,4-BETA-XYLANASE A-RELATED"/>
    <property type="match status" value="1"/>
</dbReference>
<evidence type="ECO:0000256" key="7">
    <source>
        <dbReference type="ARBA" id="ARBA00023277"/>
    </source>
</evidence>
<evidence type="ECO:0000256" key="10">
    <source>
        <dbReference type="PROSITE-ProRule" id="PRU01097"/>
    </source>
</evidence>
<comment type="pathway">
    <text evidence="2 10">Glycan degradation; xylan degradation.</text>
</comment>
<proteinExistence type="inferred from homology"/>
<feature type="active site" description="Nucleophile" evidence="10">
    <location>
        <position position="93"/>
    </location>
</feature>
<evidence type="ECO:0000256" key="2">
    <source>
        <dbReference type="ARBA" id="ARBA00004851"/>
    </source>
</evidence>
<dbReference type="PROSITE" id="PS51761">
    <property type="entry name" value="GH11_3"/>
    <property type="match status" value="1"/>
</dbReference>
<keyword evidence="8 10" id="KW-0326">Glycosidase</keyword>
<dbReference type="InterPro" id="IPR001137">
    <property type="entry name" value="Glyco_hydro_11"/>
</dbReference>
<accession>A0ABR2ZA88</accession>
<keyword evidence="5 10" id="KW-0858">Xylan degradation</keyword>
<organism evidence="12 13">
    <name type="scientific">Marasmius tenuissimus</name>
    <dbReference type="NCBI Taxonomy" id="585030"/>
    <lineage>
        <taxon>Eukaryota</taxon>
        <taxon>Fungi</taxon>
        <taxon>Dikarya</taxon>
        <taxon>Basidiomycota</taxon>
        <taxon>Agaricomycotina</taxon>
        <taxon>Agaricomycetes</taxon>
        <taxon>Agaricomycetidae</taxon>
        <taxon>Agaricales</taxon>
        <taxon>Marasmiineae</taxon>
        <taxon>Marasmiaceae</taxon>
        <taxon>Marasmius</taxon>
    </lineage>
</organism>
<dbReference type="PANTHER" id="PTHR46828">
    <property type="entry name" value="ENDO-1,4-BETA-XYLANASE A-RELATED"/>
    <property type="match status" value="1"/>
</dbReference>
<dbReference type="InterPro" id="IPR013319">
    <property type="entry name" value="GH11/12"/>
</dbReference>
<comment type="similarity">
    <text evidence="3 10">Belongs to the glycosyl hydrolase 11 (cellulase G) family.</text>
</comment>
<feature type="domain" description="GH11" evidence="11">
    <location>
        <begin position="1"/>
        <end position="198"/>
    </location>
</feature>
<dbReference type="InterPro" id="IPR033123">
    <property type="entry name" value="GH11_dom"/>
</dbReference>
<dbReference type="Proteomes" id="UP001437256">
    <property type="component" value="Unassembled WGS sequence"/>
</dbReference>
<evidence type="ECO:0000259" key="11">
    <source>
        <dbReference type="PROSITE" id="PS51761"/>
    </source>
</evidence>
<evidence type="ECO:0000313" key="13">
    <source>
        <dbReference type="Proteomes" id="UP001437256"/>
    </source>
</evidence>
<keyword evidence="6 10" id="KW-0378">Hydrolase</keyword>
<feature type="active site" description="Proton donor" evidence="10">
    <location>
        <position position="185"/>
    </location>
</feature>
<evidence type="ECO:0000256" key="8">
    <source>
        <dbReference type="ARBA" id="ARBA00023295"/>
    </source>
</evidence>
<evidence type="ECO:0000313" key="12">
    <source>
        <dbReference type="EMBL" id="KAL0058270.1"/>
    </source>
</evidence>
<dbReference type="SUPFAM" id="SSF49899">
    <property type="entry name" value="Concanavalin A-like lectins/glucanases"/>
    <property type="match status" value="1"/>
</dbReference>
<dbReference type="EC" id="3.2.1.8" evidence="4 10"/>
<evidence type="ECO:0000256" key="9">
    <source>
        <dbReference type="ARBA" id="ARBA00023326"/>
    </source>
</evidence>
<dbReference type="Gene3D" id="2.60.120.180">
    <property type="match status" value="1"/>
</dbReference>
<dbReference type="Pfam" id="PF00457">
    <property type="entry name" value="Glyco_hydro_11"/>
    <property type="match status" value="1"/>
</dbReference>
<comment type="catalytic activity">
    <reaction evidence="1 10">
        <text>Endohydrolysis of (1-&gt;4)-beta-D-xylosidic linkages in xylans.</text>
        <dbReference type="EC" id="3.2.1.8"/>
    </reaction>
</comment>
<gene>
    <name evidence="12" type="ORF">AAF712_015058</name>
</gene>
<protein>
    <recommendedName>
        <fullName evidence="4 10">endo-1,4-beta-xylanase</fullName>
        <ecNumber evidence="4 10">3.2.1.8</ecNumber>
    </recommendedName>
</protein>
<evidence type="ECO:0000256" key="1">
    <source>
        <dbReference type="ARBA" id="ARBA00000681"/>
    </source>
</evidence>
<keyword evidence="9 10" id="KW-0624">Polysaccharide degradation</keyword>
<comment type="caution">
    <text evidence="12">The sequence shown here is derived from an EMBL/GenBank/DDBJ whole genome shotgun (WGS) entry which is preliminary data.</text>
</comment>